<dbReference type="CDD" id="cd20405">
    <property type="entry name" value="Tudor_Agenet_AtDUF_rpt1_3"/>
    <property type="match status" value="1"/>
</dbReference>
<accession>A0A833VFY3</accession>
<feature type="region of interest" description="Disordered" evidence="4">
    <location>
        <begin position="353"/>
        <end position="372"/>
    </location>
</feature>
<dbReference type="SMART" id="SM00743">
    <property type="entry name" value="Agenet"/>
    <property type="match status" value="4"/>
</dbReference>
<comment type="caution">
    <text evidence="6">The sequence shown here is derived from an EMBL/GenBank/DDBJ whole genome shotgun (WGS) entry which is preliminary data.</text>
</comment>
<evidence type="ECO:0000256" key="2">
    <source>
        <dbReference type="ARBA" id="ARBA00022604"/>
    </source>
</evidence>
<feature type="compositionally biased region" description="Polar residues" evidence="4">
    <location>
        <begin position="486"/>
        <end position="512"/>
    </location>
</feature>
<feature type="region of interest" description="Disordered" evidence="4">
    <location>
        <begin position="100"/>
        <end position="119"/>
    </location>
</feature>
<evidence type="ECO:0000259" key="5">
    <source>
        <dbReference type="SMART" id="SM00743"/>
    </source>
</evidence>
<feature type="region of interest" description="Disordered" evidence="4">
    <location>
        <begin position="413"/>
        <end position="432"/>
    </location>
</feature>
<protein>
    <recommendedName>
        <fullName evidence="5">Agenet domain-containing protein</fullName>
    </recommendedName>
</protein>
<reference evidence="6" key="1">
    <citation type="submission" date="2020-01" db="EMBL/GenBank/DDBJ databases">
        <title>Genome sequence of Kobresia littledalei, the first chromosome-level genome in the family Cyperaceae.</title>
        <authorList>
            <person name="Qu G."/>
        </authorList>
    </citation>
    <scope>NUCLEOTIDE SEQUENCE</scope>
    <source>
        <strain evidence="6">C.B.Clarke</strain>
        <tissue evidence="6">Leaf</tissue>
    </source>
</reference>
<evidence type="ECO:0000256" key="3">
    <source>
        <dbReference type="SAM" id="Coils"/>
    </source>
</evidence>
<feature type="domain" description="Agenet" evidence="5">
    <location>
        <begin position="192"/>
        <end position="259"/>
    </location>
</feature>
<organism evidence="6 7">
    <name type="scientific">Carex littledalei</name>
    <dbReference type="NCBI Taxonomy" id="544730"/>
    <lineage>
        <taxon>Eukaryota</taxon>
        <taxon>Viridiplantae</taxon>
        <taxon>Streptophyta</taxon>
        <taxon>Embryophyta</taxon>
        <taxon>Tracheophyta</taxon>
        <taxon>Spermatophyta</taxon>
        <taxon>Magnoliopsida</taxon>
        <taxon>Liliopsida</taxon>
        <taxon>Poales</taxon>
        <taxon>Cyperaceae</taxon>
        <taxon>Cyperoideae</taxon>
        <taxon>Cariceae</taxon>
        <taxon>Carex</taxon>
        <taxon>Carex subgen. Euthyceras</taxon>
    </lineage>
</organism>
<feature type="compositionally biased region" description="Basic and acidic residues" evidence="4">
    <location>
        <begin position="1"/>
        <end position="18"/>
    </location>
</feature>
<evidence type="ECO:0000313" key="7">
    <source>
        <dbReference type="Proteomes" id="UP000623129"/>
    </source>
</evidence>
<feature type="coiled-coil region" evidence="3">
    <location>
        <begin position="776"/>
        <end position="803"/>
    </location>
</feature>
<keyword evidence="7" id="KW-1185">Reference proteome</keyword>
<dbReference type="PANTHER" id="PTHR31917">
    <property type="entry name" value="AGENET DOMAIN-CONTAINING PROTEIN-RELATED"/>
    <property type="match status" value="1"/>
</dbReference>
<dbReference type="InterPro" id="IPR014002">
    <property type="entry name" value="Agenet_dom_plant"/>
</dbReference>
<dbReference type="Proteomes" id="UP000623129">
    <property type="component" value="Unassembled WGS sequence"/>
</dbReference>
<keyword evidence="3" id="KW-0175">Coiled coil</keyword>
<dbReference type="CDD" id="cd20406">
    <property type="entry name" value="Tudor_Agenet_AtDUF_rpt2_4"/>
    <property type="match status" value="1"/>
</dbReference>
<keyword evidence="1" id="KW-0813">Transport</keyword>
<gene>
    <name evidence="6" type="ORF">FCM35_KLT10877</name>
</gene>
<dbReference type="InterPro" id="IPR007930">
    <property type="entry name" value="DUF724"/>
</dbReference>
<dbReference type="Gene3D" id="2.30.30.140">
    <property type="match status" value="1"/>
</dbReference>
<feature type="domain" description="Agenet" evidence="5">
    <location>
        <begin position="119"/>
        <end position="177"/>
    </location>
</feature>
<feature type="region of interest" description="Disordered" evidence="4">
    <location>
        <begin position="467"/>
        <end position="512"/>
    </location>
</feature>
<name>A0A833VFY3_9POAL</name>
<dbReference type="OrthoDB" id="938602at2759"/>
<dbReference type="InterPro" id="IPR008395">
    <property type="entry name" value="Agenet-like_dom"/>
</dbReference>
<dbReference type="PANTHER" id="PTHR31917:SF147">
    <property type="entry name" value="AGENET DOMAIN-CONTAINING PROTEIN"/>
    <property type="match status" value="1"/>
</dbReference>
<evidence type="ECO:0000256" key="1">
    <source>
        <dbReference type="ARBA" id="ARBA00022448"/>
    </source>
</evidence>
<sequence length="852" mass="95330">MSARKQDSVTKARSRDTVEGAASISSQNPVSQLTEVAFPAGAEVEVKINSKGFYGSWYEAKVLNRFTVTRCVKYKVQYLHLSEDDGQKLLVEDVHAKNVRPRAPRRLSTQGGGKEDEDPNIKMHDLVEAYHSDGWWHGVVSGIRNPATGLYTVSFPNSREVFQFKPAEIRPQLAYVDGKWVPVLGEAQQKKETFKEGDKVEVYQLRDDYGPSYFPARVEKVIHKSYYLVKYESLNARPNGDLTEILDSQYLRPAVDYMPGTNRFMVDSHVEVFYKGGWSPGVVLSGLSSSNYAVTVESKGEPMTVHFNVSNMRLRLDWNGRRWSKWGSPFKGKKRKTANPNKIFTFDVSLTEKSETTPDSGTSTGKKLKKEQPVEVQELQSPLGNIFIPSCIRKDLESDDEVPITLRVKLEPSNNTISSSPRIRHAVQKTSQSHKLLTELKDCHSKISTRKRSNTCERKTKGWVTDKKQDEVNHNRQTTSEKQKDVNLSNESSSDVPQPNTNGEKSASCQQKLSSNTNYTADCSGENAIGASSHDSTVGHIVGSDCQCLLNTQDSFTEGVAEISKGQLVDSQPLNSSATMEHLTGIQGNISNPSLSRPVSSVDQAAPLSLLENSVLTEPNPNSKFNNHTLAEHTPVKSVTSDILLPFEKTSHLWKTLETTLEVFRQIPQTPHFMKLESECKDKREGEAIGLMMTYSILSDSIQRLSIHTAAKVFEEKIACLECLEENGFIVDPIRSRLQQLVDMKKDYTESSSKRVELETEFASEEKKSMSLHASANAHETELEDIRKSIAELQERGKALMDEKAGKLGLAAKHEHNMSRLRENILSIDRSNELAPEEFKCLISKPLQEGGI</sequence>
<evidence type="ECO:0000256" key="4">
    <source>
        <dbReference type="SAM" id="MobiDB-lite"/>
    </source>
</evidence>
<evidence type="ECO:0000313" key="6">
    <source>
        <dbReference type="EMBL" id="KAF3324720.1"/>
    </source>
</evidence>
<dbReference type="AlphaFoldDB" id="A0A833VFY3"/>
<dbReference type="Pfam" id="PF05266">
    <property type="entry name" value="DUF724"/>
    <property type="match status" value="1"/>
</dbReference>
<keyword evidence="2" id="KW-0341">Growth regulation</keyword>
<dbReference type="Pfam" id="PF05641">
    <property type="entry name" value="Agenet"/>
    <property type="match status" value="2"/>
</dbReference>
<proteinExistence type="predicted"/>
<feature type="domain" description="Agenet" evidence="5">
    <location>
        <begin position="36"/>
        <end position="107"/>
    </location>
</feature>
<feature type="region of interest" description="Disordered" evidence="4">
    <location>
        <begin position="1"/>
        <end position="26"/>
    </location>
</feature>
<feature type="compositionally biased region" description="Basic and acidic residues" evidence="4">
    <location>
        <begin position="467"/>
        <end position="485"/>
    </location>
</feature>
<feature type="domain" description="Agenet" evidence="5">
    <location>
        <begin position="262"/>
        <end position="320"/>
    </location>
</feature>
<dbReference type="EMBL" id="SWLB01000021">
    <property type="protein sequence ID" value="KAF3324720.1"/>
    <property type="molecule type" value="Genomic_DNA"/>
</dbReference>